<reference evidence="2 3" key="1">
    <citation type="journal article" date="2018" name="BMC Genomics">
        <title>Comparative genome analyses reveal sequence features reflecting distinct modes of host-adaptation between dicot and monocot powdery mildew.</title>
        <authorList>
            <person name="Wu Y."/>
            <person name="Ma X."/>
            <person name="Pan Z."/>
            <person name="Kale S.D."/>
            <person name="Song Y."/>
            <person name="King H."/>
            <person name="Zhang Q."/>
            <person name="Presley C."/>
            <person name="Deng X."/>
            <person name="Wei C.I."/>
            <person name="Xiao S."/>
        </authorList>
    </citation>
    <scope>NUCLEOTIDE SEQUENCE [LARGE SCALE GENOMIC DNA]</scope>
    <source>
        <strain evidence="2">UCSC1</strain>
    </source>
</reference>
<dbReference type="AlphaFoldDB" id="A0A420J4V5"/>
<name>A0A420J4V5_9PEZI</name>
<proteinExistence type="predicted"/>
<evidence type="ECO:0000313" key="3">
    <source>
        <dbReference type="Proteomes" id="UP000285405"/>
    </source>
</evidence>
<organism evidence="2 3">
    <name type="scientific">Golovinomyces cichoracearum</name>
    <dbReference type="NCBI Taxonomy" id="62708"/>
    <lineage>
        <taxon>Eukaryota</taxon>
        <taxon>Fungi</taxon>
        <taxon>Dikarya</taxon>
        <taxon>Ascomycota</taxon>
        <taxon>Pezizomycotina</taxon>
        <taxon>Leotiomycetes</taxon>
        <taxon>Erysiphales</taxon>
        <taxon>Erysiphaceae</taxon>
        <taxon>Golovinomyces</taxon>
    </lineage>
</organism>
<evidence type="ECO:0000313" key="2">
    <source>
        <dbReference type="EMBL" id="RKF81803.1"/>
    </source>
</evidence>
<sequence length="106" mass="12183">MKLARKEVVFDVRDLEDALPRKKVDSTAHARRRSKFGENEYTGMEMEDPLEDLPPEKFNECRYAITTESLNSAIQQGIIDLAIKYSNDAKGLTFPFRPFTKDGKQI</sequence>
<feature type="region of interest" description="Disordered" evidence="1">
    <location>
        <begin position="22"/>
        <end position="53"/>
    </location>
</feature>
<protein>
    <submittedName>
        <fullName evidence="2">Uncharacterized protein</fullName>
    </submittedName>
</protein>
<evidence type="ECO:0000256" key="1">
    <source>
        <dbReference type="SAM" id="MobiDB-lite"/>
    </source>
</evidence>
<accession>A0A420J4V5</accession>
<comment type="caution">
    <text evidence="2">The sequence shown here is derived from an EMBL/GenBank/DDBJ whole genome shotgun (WGS) entry which is preliminary data.</text>
</comment>
<dbReference type="EMBL" id="MCBR01002181">
    <property type="protein sequence ID" value="RKF81803.1"/>
    <property type="molecule type" value="Genomic_DNA"/>
</dbReference>
<dbReference type="OrthoDB" id="10425997at2759"/>
<gene>
    <name evidence="2" type="ORF">GcC1_021023</name>
</gene>
<dbReference type="Proteomes" id="UP000285405">
    <property type="component" value="Unassembled WGS sequence"/>
</dbReference>